<dbReference type="PANTHER" id="PTHR43829">
    <property type="entry name" value="AQUAPORIN OR AQUAGLYCEROPORIN RELATED"/>
    <property type="match status" value="1"/>
</dbReference>
<gene>
    <name evidence="9" type="ORF">JKP88DRAFT_258559</name>
</gene>
<evidence type="ECO:0000313" key="9">
    <source>
        <dbReference type="EMBL" id="KAG5178291.1"/>
    </source>
</evidence>
<feature type="transmembrane region" description="Helical" evidence="8">
    <location>
        <begin position="231"/>
        <end position="253"/>
    </location>
</feature>
<evidence type="ECO:0000256" key="8">
    <source>
        <dbReference type="SAM" id="Phobius"/>
    </source>
</evidence>
<evidence type="ECO:0000256" key="3">
    <source>
        <dbReference type="ARBA" id="ARBA00022448"/>
    </source>
</evidence>
<dbReference type="Proteomes" id="UP000664859">
    <property type="component" value="Unassembled WGS sequence"/>
</dbReference>
<feature type="transmembrane region" description="Helical" evidence="8">
    <location>
        <begin position="74"/>
        <end position="101"/>
    </location>
</feature>
<dbReference type="InterPro" id="IPR050363">
    <property type="entry name" value="MIP/Aquaporin"/>
</dbReference>
<dbReference type="GO" id="GO:0015254">
    <property type="term" value="F:glycerol channel activity"/>
    <property type="evidence" value="ECO:0007669"/>
    <property type="project" value="TreeGrafter"/>
</dbReference>
<keyword evidence="6 8" id="KW-0472">Membrane</keyword>
<evidence type="ECO:0000256" key="5">
    <source>
        <dbReference type="ARBA" id="ARBA00022989"/>
    </source>
</evidence>
<dbReference type="InterPro" id="IPR022357">
    <property type="entry name" value="MIP_CS"/>
</dbReference>
<feature type="transmembrane region" description="Helical" evidence="8">
    <location>
        <begin position="148"/>
        <end position="170"/>
    </location>
</feature>
<comment type="subcellular location">
    <subcellularLocation>
        <location evidence="1">Membrane</location>
        <topology evidence="1">Multi-pass membrane protein</topology>
    </subcellularLocation>
</comment>
<feature type="transmembrane region" description="Helical" evidence="8">
    <location>
        <begin position="31"/>
        <end position="53"/>
    </location>
</feature>
<evidence type="ECO:0000256" key="2">
    <source>
        <dbReference type="ARBA" id="ARBA00006175"/>
    </source>
</evidence>
<dbReference type="GO" id="GO:0005886">
    <property type="term" value="C:plasma membrane"/>
    <property type="evidence" value="ECO:0007669"/>
    <property type="project" value="TreeGrafter"/>
</dbReference>
<comment type="similarity">
    <text evidence="2 7">Belongs to the MIP/aquaporin (TC 1.A.8) family.</text>
</comment>
<dbReference type="PROSITE" id="PS00221">
    <property type="entry name" value="MIP"/>
    <property type="match status" value="1"/>
</dbReference>
<keyword evidence="5 8" id="KW-1133">Transmembrane helix</keyword>
<keyword evidence="3 7" id="KW-0813">Transport</keyword>
<dbReference type="AlphaFoldDB" id="A0A835YMP0"/>
<proteinExistence type="inferred from homology"/>
<evidence type="ECO:0000313" key="10">
    <source>
        <dbReference type="Proteomes" id="UP000664859"/>
    </source>
</evidence>
<dbReference type="InterPro" id="IPR000425">
    <property type="entry name" value="MIP"/>
</dbReference>
<keyword evidence="10" id="KW-1185">Reference proteome</keyword>
<organism evidence="9 10">
    <name type="scientific">Tribonema minus</name>
    <dbReference type="NCBI Taxonomy" id="303371"/>
    <lineage>
        <taxon>Eukaryota</taxon>
        <taxon>Sar</taxon>
        <taxon>Stramenopiles</taxon>
        <taxon>Ochrophyta</taxon>
        <taxon>PX clade</taxon>
        <taxon>Xanthophyceae</taxon>
        <taxon>Tribonematales</taxon>
        <taxon>Tribonemataceae</taxon>
        <taxon>Tribonema</taxon>
    </lineage>
</organism>
<evidence type="ECO:0000256" key="4">
    <source>
        <dbReference type="ARBA" id="ARBA00022692"/>
    </source>
</evidence>
<dbReference type="PRINTS" id="PR00783">
    <property type="entry name" value="MINTRINSICP"/>
</dbReference>
<dbReference type="Gene3D" id="1.20.1080.10">
    <property type="entry name" value="Glycerol uptake facilitator protein"/>
    <property type="match status" value="1"/>
</dbReference>
<reference evidence="9" key="1">
    <citation type="submission" date="2021-02" db="EMBL/GenBank/DDBJ databases">
        <title>First Annotated Genome of the Yellow-green Alga Tribonema minus.</title>
        <authorList>
            <person name="Mahan K.M."/>
        </authorList>
    </citation>
    <scope>NUCLEOTIDE SEQUENCE</scope>
    <source>
        <strain evidence="9">UTEX B ZZ1240</strain>
    </source>
</reference>
<sequence length="259" mass="25844">MGEAVGTAVIVGVGTAAGAVAITSGAAFNVAAVWAWTITAMIACLSHVCGAHFNPAISIASKVLQPRSLSWRTVGLYCASQTLGAGAGSLFTLSAFAAPIAALEASQGALRAGFGGRRSAAILALFYPNPNALDYVILNGQGAPFPGMAAAAALEVAGTALLAFVAFSLGHPRSKVTQGAKPLLIGLTVASIITVLGPITMAGLNPARDIGARVIAYFGGWGSMALPHNGIIGSIVVYTVAPIVGAILGGKLAHRLGDE</sequence>
<comment type="caution">
    <text evidence="9">The sequence shown here is derived from an EMBL/GenBank/DDBJ whole genome shotgun (WGS) entry which is preliminary data.</text>
</comment>
<dbReference type="SUPFAM" id="SSF81338">
    <property type="entry name" value="Aquaporin-like"/>
    <property type="match status" value="1"/>
</dbReference>
<dbReference type="OrthoDB" id="3222at2759"/>
<accession>A0A835YMP0</accession>
<feature type="transmembrane region" description="Helical" evidence="8">
    <location>
        <begin position="182"/>
        <end position="204"/>
    </location>
</feature>
<evidence type="ECO:0000256" key="7">
    <source>
        <dbReference type="RuleBase" id="RU000477"/>
    </source>
</evidence>
<dbReference type="PANTHER" id="PTHR43829:SF9">
    <property type="entry name" value="AQUAPORIN-9"/>
    <property type="match status" value="1"/>
</dbReference>
<dbReference type="EMBL" id="JAFCMP010000516">
    <property type="protein sequence ID" value="KAG5178291.1"/>
    <property type="molecule type" value="Genomic_DNA"/>
</dbReference>
<dbReference type="Pfam" id="PF00230">
    <property type="entry name" value="MIP"/>
    <property type="match status" value="1"/>
</dbReference>
<evidence type="ECO:0000256" key="6">
    <source>
        <dbReference type="ARBA" id="ARBA00023136"/>
    </source>
</evidence>
<keyword evidence="4 7" id="KW-0812">Transmembrane</keyword>
<protein>
    <submittedName>
        <fullName evidence="9">Aquaporin-like protein</fullName>
    </submittedName>
</protein>
<name>A0A835YMP0_9STRA</name>
<dbReference type="InterPro" id="IPR023271">
    <property type="entry name" value="Aquaporin-like"/>
</dbReference>
<dbReference type="GO" id="GO:0015250">
    <property type="term" value="F:water channel activity"/>
    <property type="evidence" value="ECO:0007669"/>
    <property type="project" value="TreeGrafter"/>
</dbReference>
<evidence type="ECO:0000256" key="1">
    <source>
        <dbReference type="ARBA" id="ARBA00004141"/>
    </source>
</evidence>